<evidence type="ECO:0000313" key="14">
    <source>
        <dbReference type="Ensembl" id="ENSACLP00000058489.1"/>
    </source>
</evidence>
<dbReference type="FunFam" id="1.20.1110.10:FF:000006">
    <property type="entry name" value="Phospholipid-transporting ATPase"/>
    <property type="match status" value="1"/>
</dbReference>
<dbReference type="SUPFAM" id="SSF56784">
    <property type="entry name" value="HAD-like"/>
    <property type="match status" value="1"/>
</dbReference>
<feature type="active site" description="4-aspartylphosphate intermediate" evidence="8">
    <location>
        <position position="420"/>
    </location>
</feature>
<evidence type="ECO:0000256" key="6">
    <source>
        <dbReference type="ARBA" id="ARBA00022989"/>
    </source>
</evidence>
<feature type="transmembrane region" description="Helical" evidence="11">
    <location>
        <begin position="103"/>
        <end position="121"/>
    </location>
</feature>
<dbReference type="NCBIfam" id="TIGR01652">
    <property type="entry name" value="ATPase-Plipid"/>
    <property type="match status" value="1"/>
</dbReference>
<keyword evidence="4 9" id="KW-0067">ATP-binding</keyword>
<dbReference type="AlphaFoldDB" id="A0AAX7TNG3"/>
<feature type="transmembrane region" description="Helical" evidence="11">
    <location>
        <begin position="79"/>
        <end position="97"/>
    </location>
</feature>
<evidence type="ECO:0000256" key="3">
    <source>
        <dbReference type="ARBA" id="ARBA00022741"/>
    </source>
</evidence>
<reference evidence="14" key="3">
    <citation type="submission" date="2025-08" db="UniProtKB">
        <authorList>
            <consortium name="Ensembl"/>
        </authorList>
    </citation>
    <scope>IDENTIFICATION</scope>
</reference>
<dbReference type="InterPro" id="IPR032631">
    <property type="entry name" value="P-type_ATPase_N"/>
</dbReference>
<evidence type="ECO:0000256" key="4">
    <source>
        <dbReference type="ARBA" id="ARBA00022840"/>
    </source>
</evidence>
<comment type="caution">
    <text evidence="11">Lacks conserved residue(s) required for the propagation of feature annotation.</text>
</comment>
<feature type="binding site" evidence="9">
    <location>
        <position position="421"/>
    </location>
    <ligand>
        <name>ATP</name>
        <dbReference type="ChEBI" id="CHEBI:30616"/>
    </ligand>
</feature>
<reference evidence="14" key="4">
    <citation type="submission" date="2025-09" db="UniProtKB">
        <authorList>
            <consortium name="Ensembl"/>
        </authorList>
    </citation>
    <scope>IDENTIFICATION</scope>
</reference>
<sequence length="780" mass="88739">MARHSEEDAGMAKAPPAARQRKKKPKENKTRTVHANILHDCAKGDENPNRHYANNKIKTTKYTVLSFLPKNLFEQFHRFANVYFVFIALLNFVPVVNAFQPELALAPVVFILSVTAIKDLWEDYRRHRSDKEINHMDCLVYSRAERRYVEKYWKEVRVGDFIRLRCNEILPADVLLLSSSDPDRLCHIETATLDGETNLKQRQVVRSFYDLDCEFDPLKYNSIIECEKPNNDLNRFRGYIIHRSGRRDALYKENLLLRGCTIRNTEEAVGIVIYAGHETKAMLNNNGPRYKRSKLERQMNVDVFWCVIILLVMCLFAAVGHGLWMFQYGDNRPVFDVLSPEGTNLSPIMSAIYLFLTMIIVFQVLIPISLFVSIEIVKICQVYFIHQDMDLYDEETDSHLQCRALNITEDLGQMQYIFSDKTGTLTENKMVFRRCTVAGVEYSHDANARRLAMYQEMDSEEEESMSHGGTLPRRDSVTSHQSPASCPSTRPSAAPWWVLITALQSSSCILYPNKPPSVLQEKDITPDPKLLDKVNDCSSQMDFMRFHSQPMSQLPSDLSDIIDFFIALTICNTVVVSSPNQPRHKVRMRFELKSPVKTIEDFIKRFTPSRLTSGSNSSSSSSLITNRSSNKGCSSLLSSPSAESTLTKLHEEQPSGGLEQAFSPIPPSYDGKTSWNLDEGELRYEAESPDEAALVYAARAYKCSLVGRLPDQVIVELPHLGKLSFELLHTLGFDSTRKRMSVVVRHPLTDQITVYTKGADSVIMDLIKPPDTGFSSIDCR</sequence>
<keyword evidence="10 11" id="KW-0460">Magnesium</keyword>
<dbReference type="Gene3D" id="2.70.150.10">
    <property type="entry name" value="Calcium-transporting ATPase, cytoplasmic transduction domain A"/>
    <property type="match status" value="1"/>
</dbReference>
<dbReference type="FunFam" id="3.40.50.1000:FF:000001">
    <property type="entry name" value="Phospholipid-transporting ATPase IC"/>
    <property type="match status" value="1"/>
</dbReference>
<dbReference type="PANTHER" id="PTHR24092">
    <property type="entry name" value="PROBABLE PHOSPHOLIPID-TRANSPORTING ATPASE"/>
    <property type="match status" value="1"/>
</dbReference>
<evidence type="ECO:0000256" key="1">
    <source>
        <dbReference type="ARBA" id="ARBA00004141"/>
    </source>
</evidence>
<feature type="binding site" evidence="9">
    <location>
        <position position="422"/>
    </location>
    <ligand>
        <name>ATP</name>
        <dbReference type="ChEBI" id="CHEBI:30616"/>
    </ligand>
</feature>
<feature type="binding site" evidence="9">
    <location>
        <position position="733"/>
    </location>
    <ligand>
        <name>ATP</name>
        <dbReference type="ChEBI" id="CHEBI:30616"/>
    </ligand>
</feature>
<dbReference type="InterPro" id="IPR023298">
    <property type="entry name" value="ATPase_P-typ_TM_dom_sf"/>
</dbReference>
<dbReference type="InterPro" id="IPR006539">
    <property type="entry name" value="P-type_ATPase_IV"/>
</dbReference>
<dbReference type="GO" id="GO:0045332">
    <property type="term" value="P:phospholipid translocation"/>
    <property type="evidence" value="ECO:0007669"/>
    <property type="project" value="TreeGrafter"/>
</dbReference>
<feature type="binding site" evidence="10">
    <location>
        <position position="420"/>
    </location>
    <ligand>
        <name>Mg(2+)</name>
        <dbReference type="ChEBI" id="CHEBI:18420"/>
    </ligand>
</feature>
<evidence type="ECO:0000256" key="11">
    <source>
        <dbReference type="RuleBase" id="RU362033"/>
    </source>
</evidence>
<dbReference type="PANTHER" id="PTHR24092:SF81">
    <property type="entry name" value="PHOSPHOLIPID-TRANSPORTING ATPASE VA"/>
    <property type="match status" value="1"/>
</dbReference>
<evidence type="ECO:0000256" key="9">
    <source>
        <dbReference type="PIRSR" id="PIRSR606539-2"/>
    </source>
</evidence>
<feature type="compositionally biased region" description="Polar residues" evidence="12">
    <location>
        <begin position="478"/>
        <end position="490"/>
    </location>
</feature>
<comment type="similarity">
    <text evidence="11">Belongs to the cation transport ATPase (P-type) (TC 3.A.3) family. Type IV subfamily.</text>
</comment>
<dbReference type="FunFam" id="3.40.1110.10:FF:000091">
    <property type="entry name" value="Phospholipid-transporting ATPase"/>
    <property type="match status" value="1"/>
</dbReference>
<keyword evidence="3 9" id="KW-0547">Nucleotide-binding</keyword>
<keyword evidence="2 11" id="KW-0812">Transmembrane</keyword>
<comment type="catalytic activity">
    <reaction evidence="11">
        <text>ATP + H2O + phospholipidSide 1 = ADP + phosphate + phospholipidSide 2.</text>
        <dbReference type="EC" id="7.6.2.1"/>
    </reaction>
</comment>
<evidence type="ECO:0000259" key="13">
    <source>
        <dbReference type="Pfam" id="PF16209"/>
    </source>
</evidence>
<proteinExistence type="inferred from homology"/>
<comment type="cofactor">
    <cofactor evidence="10">
        <name>Mg(2+)</name>
        <dbReference type="ChEBI" id="CHEBI:18420"/>
    </cofactor>
</comment>
<gene>
    <name evidence="14" type="primary">ATP10A</name>
</gene>
<protein>
    <recommendedName>
        <fullName evidence="11">Phospholipid-transporting ATPase</fullName>
        <ecNumber evidence="11">7.6.2.1</ecNumber>
    </recommendedName>
</protein>
<dbReference type="InterPro" id="IPR023299">
    <property type="entry name" value="ATPase_P-typ_cyto_dom_N"/>
</dbReference>
<feature type="transmembrane region" description="Helical" evidence="11">
    <location>
        <begin position="303"/>
        <end position="328"/>
    </location>
</feature>
<feature type="transmembrane region" description="Helical" evidence="11">
    <location>
        <begin position="348"/>
        <end position="372"/>
    </location>
</feature>
<accession>A0AAX7TNG3</accession>
<feature type="region of interest" description="Disordered" evidence="12">
    <location>
        <begin position="1"/>
        <end position="33"/>
    </location>
</feature>
<dbReference type="EC" id="7.6.2.1" evidence="11"/>
<feature type="compositionally biased region" description="Low complexity" evidence="12">
    <location>
        <begin position="610"/>
        <end position="646"/>
    </location>
</feature>
<dbReference type="SUPFAM" id="SSF81665">
    <property type="entry name" value="Calcium ATPase, transmembrane domain M"/>
    <property type="match status" value="1"/>
</dbReference>
<reference evidence="14 15" key="1">
    <citation type="submission" date="2018-05" db="EMBL/GenBank/DDBJ databases">
        <authorList>
            <person name="Datahose"/>
        </authorList>
    </citation>
    <scope>NUCLEOTIDE SEQUENCE</scope>
</reference>
<dbReference type="GO" id="GO:0005524">
    <property type="term" value="F:ATP binding"/>
    <property type="evidence" value="ECO:0007669"/>
    <property type="project" value="UniProtKB-UniRule"/>
</dbReference>
<dbReference type="InterPro" id="IPR018303">
    <property type="entry name" value="ATPase_P-typ_P_site"/>
</dbReference>
<dbReference type="Proteomes" id="UP000265100">
    <property type="component" value="Chromosome 23"/>
</dbReference>
<keyword evidence="7 11" id="KW-0472">Membrane</keyword>
<dbReference type="InterPro" id="IPR036412">
    <property type="entry name" value="HAD-like_sf"/>
</dbReference>
<evidence type="ECO:0000313" key="15">
    <source>
        <dbReference type="Proteomes" id="UP000265100"/>
    </source>
</evidence>
<dbReference type="GO" id="GO:0000287">
    <property type="term" value="F:magnesium ion binding"/>
    <property type="evidence" value="ECO:0007669"/>
    <property type="project" value="UniProtKB-UniRule"/>
</dbReference>
<evidence type="ECO:0000256" key="12">
    <source>
        <dbReference type="SAM" id="MobiDB-lite"/>
    </source>
</evidence>
<dbReference type="GO" id="GO:0005886">
    <property type="term" value="C:plasma membrane"/>
    <property type="evidence" value="ECO:0007669"/>
    <property type="project" value="TreeGrafter"/>
</dbReference>
<feature type="region of interest" description="Disordered" evidence="12">
    <location>
        <begin position="610"/>
        <end position="669"/>
    </location>
</feature>
<feature type="domain" description="P-type ATPase N-terminal" evidence="13">
    <location>
        <begin position="45"/>
        <end position="102"/>
    </location>
</feature>
<keyword evidence="6 11" id="KW-1133">Transmembrane helix</keyword>
<dbReference type="PROSITE" id="PS00154">
    <property type="entry name" value="ATPASE_E1_E2"/>
    <property type="match status" value="1"/>
</dbReference>
<comment type="subcellular location">
    <subcellularLocation>
        <location evidence="1 11">Membrane</location>
        <topology evidence="1 11">Multi-pass membrane protein</topology>
    </subcellularLocation>
</comment>
<dbReference type="Gene3D" id="3.40.1110.10">
    <property type="entry name" value="Calcium-transporting ATPase, cytoplasmic domain N"/>
    <property type="match status" value="1"/>
</dbReference>
<name>A0AAX7TNG3_ASTCA</name>
<feature type="binding site" evidence="9">
    <location>
        <position position="757"/>
    </location>
    <ligand>
        <name>ATP</name>
        <dbReference type="ChEBI" id="CHEBI:30616"/>
    </ligand>
</feature>
<reference evidence="15" key="2">
    <citation type="submission" date="2023-03" db="EMBL/GenBank/DDBJ databases">
        <authorList>
            <consortium name="Wellcome Sanger Institute Data Sharing"/>
        </authorList>
    </citation>
    <scope>NUCLEOTIDE SEQUENCE [LARGE SCALE GENOMIC DNA]</scope>
</reference>
<dbReference type="FunFam" id="2.70.150.10:FF:000022">
    <property type="entry name" value="Phospholipid-transporting ATPase"/>
    <property type="match status" value="1"/>
</dbReference>
<keyword evidence="5 11" id="KW-1278">Translocase</keyword>
<evidence type="ECO:0000256" key="7">
    <source>
        <dbReference type="ARBA" id="ARBA00023136"/>
    </source>
</evidence>
<dbReference type="Pfam" id="PF13246">
    <property type="entry name" value="Cation_ATPase"/>
    <property type="match status" value="1"/>
</dbReference>
<evidence type="ECO:0000256" key="5">
    <source>
        <dbReference type="ARBA" id="ARBA00022967"/>
    </source>
</evidence>
<evidence type="ECO:0000256" key="2">
    <source>
        <dbReference type="ARBA" id="ARBA00022692"/>
    </source>
</evidence>
<dbReference type="SUPFAM" id="SSF81653">
    <property type="entry name" value="Calcium ATPase, transduction domain A"/>
    <property type="match status" value="1"/>
</dbReference>
<keyword evidence="10" id="KW-0479">Metal-binding</keyword>
<keyword evidence="15" id="KW-1185">Reference proteome</keyword>
<feature type="binding site" evidence="9">
    <location>
        <position position="691"/>
    </location>
    <ligand>
        <name>ATP</name>
        <dbReference type="ChEBI" id="CHEBI:30616"/>
    </ligand>
</feature>
<dbReference type="GeneTree" id="ENSGT00940000157895"/>
<feature type="region of interest" description="Disordered" evidence="12">
    <location>
        <begin position="457"/>
        <end position="490"/>
    </location>
</feature>
<feature type="binding site" evidence="9">
    <location>
        <position position="420"/>
    </location>
    <ligand>
        <name>ATP</name>
        <dbReference type="ChEBI" id="CHEBI:30616"/>
    </ligand>
</feature>
<dbReference type="GO" id="GO:0140326">
    <property type="term" value="F:ATPase-coupled intramembrane lipid transporter activity"/>
    <property type="evidence" value="ECO:0007669"/>
    <property type="project" value="UniProtKB-EC"/>
</dbReference>
<evidence type="ECO:0000256" key="10">
    <source>
        <dbReference type="PIRSR" id="PIRSR606539-3"/>
    </source>
</evidence>
<dbReference type="InterPro" id="IPR008250">
    <property type="entry name" value="ATPase_P-typ_transduc_dom_A_sf"/>
</dbReference>
<organism evidence="14 15">
    <name type="scientific">Astatotilapia calliptera</name>
    <name type="common">Eastern happy</name>
    <name type="synonym">Chromis callipterus</name>
    <dbReference type="NCBI Taxonomy" id="8154"/>
    <lineage>
        <taxon>Eukaryota</taxon>
        <taxon>Metazoa</taxon>
        <taxon>Chordata</taxon>
        <taxon>Craniata</taxon>
        <taxon>Vertebrata</taxon>
        <taxon>Euteleostomi</taxon>
        <taxon>Actinopterygii</taxon>
        <taxon>Neopterygii</taxon>
        <taxon>Teleostei</taxon>
        <taxon>Neoteleostei</taxon>
        <taxon>Acanthomorphata</taxon>
        <taxon>Ovalentaria</taxon>
        <taxon>Cichlomorphae</taxon>
        <taxon>Cichliformes</taxon>
        <taxon>Cichlidae</taxon>
        <taxon>African cichlids</taxon>
        <taxon>Pseudocrenilabrinae</taxon>
        <taxon>Haplochromini</taxon>
        <taxon>Astatotilapia</taxon>
    </lineage>
</organism>
<dbReference type="SUPFAM" id="SSF81660">
    <property type="entry name" value="Metal cation-transporting ATPase, ATP-binding domain N"/>
    <property type="match status" value="1"/>
</dbReference>
<dbReference type="Pfam" id="PF16209">
    <property type="entry name" value="PhoLip_ATPase_N"/>
    <property type="match status" value="1"/>
</dbReference>
<dbReference type="Ensembl" id="ENSACLT00000092846.1">
    <property type="protein sequence ID" value="ENSACLP00000058489.1"/>
    <property type="gene ID" value="ENSACLG00000024242.2"/>
</dbReference>
<evidence type="ECO:0000256" key="8">
    <source>
        <dbReference type="PIRSR" id="PIRSR606539-1"/>
    </source>
</evidence>
<feature type="binding site" evidence="10">
    <location>
        <position position="422"/>
    </location>
    <ligand>
        <name>Mg(2+)</name>
        <dbReference type="ChEBI" id="CHEBI:18420"/>
    </ligand>
</feature>